<dbReference type="EMBL" id="SNZF01000009">
    <property type="protein sequence ID" value="TDR35475.1"/>
    <property type="molecule type" value="Genomic_DNA"/>
</dbReference>
<organism evidence="2 3">
    <name type="scientific">Aquamicrobium defluvii</name>
    <dbReference type="NCBI Taxonomy" id="69279"/>
    <lineage>
        <taxon>Bacteria</taxon>
        <taxon>Pseudomonadati</taxon>
        <taxon>Pseudomonadota</taxon>
        <taxon>Alphaproteobacteria</taxon>
        <taxon>Hyphomicrobiales</taxon>
        <taxon>Phyllobacteriaceae</taxon>
        <taxon>Aquamicrobium</taxon>
    </lineage>
</organism>
<keyword evidence="2" id="KW-0378">Hydrolase</keyword>
<protein>
    <submittedName>
        <fullName evidence="2">HNH endonuclease</fullName>
    </submittedName>
</protein>
<dbReference type="GO" id="GO:0004519">
    <property type="term" value="F:endonuclease activity"/>
    <property type="evidence" value="ECO:0007669"/>
    <property type="project" value="UniProtKB-KW"/>
</dbReference>
<dbReference type="InterPro" id="IPR002711">
    <property type="entry name" value="HNH"/>
</dbReference>
<gene>
    <name evidence="2" type="ORF">DES43_109113</name>
</gene>
<dbReference type="GO" id="GO:0008270">
    <property type="term" value="F:zinc ion binding"/>
    <property type="evidence" value="ECO:0007669"/>
    <property type="project" value="InterPro"/>
</dbReference>
<evidence type="ECO:0000259" key="1">
    <source>
        <dbReference type="Pfam" id="PF01844"/>
    </source>
</evidence>
<keyword evidence="2" id="KW-0540">Nuclease</keyword>
<proteinExistence type="predicted"/>
<accession>A0A4R6YG97</accession>
<dbReference type="InterPro" id="IPR003615">
    <property type="entry name" value="HNH_nuc"/>
</dbReference>
<evidence type="ECO:0000313" key="2">
    <source>
        <dbReference type="EMBL" id="TDR35475.1"/>
    </source>
</evidence>
<dbReference type="Gene3D" id="1.10.30.50">
    <property type="match status" value="1"/>
</dbReference>
<comment type="caution">
    <text evidence="2">The sequence shown here is derived from an EMBL/GenBank/DDBJ whole genome shotgun (WGS) entry which is preliminary data.</text>
</comment>
<dbReference type="OrthoDB" id="5292295at2"/>
<keyword evidence="2" id="KW-0255">Endonuclease</keyword>
<reference evidence="2 3" key="1">
    <citation type="submission" date="2019-03" db="EMBL/GenBank/DDBJ databases">
        <title>Genomic Encyclopedia of Type Strains, Phase IV (KMG-IV): sequencing the most valuable type-strain genomes for metagenomic binning, comparative biology and taxonomic classification.</title>
        <authorList>
            <person name="Goeker M."/>
        </authorList>
    </citation>
    <scope>NUCLEOTIDE SEQUENCE [LARGE SCALE GENOMIC DNA]</scope>
    <source>
        <strain evidence="2 3">DSM 11603</strain>
    </source>
</reference>
<dbReference type="GO" id="GO:0003676">
    <property type="term" value="F:nucleic acid binding"/>
    <property type="evidence" value="ECO:0007669"/>
    <property type="project" value="InterPro"/>
</dbReference>
<sequence length="151" mass="16266">MSKWPYNTSTWRRLRKAKLVDQPLCEACLRREIVEPADTVDHIVAIEKGGDPFPPLDQLMSMCAACHNIKTNAVDHPNASGFRRALKGFDVNGNPIDPEGWDAPAGRAVALCGDDEAGAFAGLGSTGAGPARESRIDLVSCDSFATRDREA</sequence>
<dbReference type="Proteomes" id="UP000294958">
    <property type="component" value="Unassembled WGS sequence"/>
</dbReference>
<name>A0A4R6YG97_9HYPH</name>
<dbReference type="AlphaFoldDB" id="A0A4R6YG97"/>
<keyword evidence="3" id="KW-1185">Reference proteome</keyword>
<dbReference type="RefSeq" id="WP_133675012.1">
    <property type="nucleotide sequence ID" value="NZ_SNZF01000009.1"/>
</dbReference>
<dbReference type="Pfam" id="PF01844">
    <property type="entry name" value="HNH"/>
    <property type="match status" value="1"/>
</dbReference>
<dbReference type="CDD" id="cd00085">
    <property type="entry name" value="HNHc"/>
    <property type="match status" value="1"/>
</dbReference>
<feature type="domain" description="HNH" evidence="1">
    <location>
        <begin position="25"/>
        <end position="72"/>
    </location>
</feature>
<evidence type="ECO:0000313" key="3">
    <source>
        <dbReference type="Proteomes" id="UP000294958"/>
    </source>
</evidence>